<dbReference type="AlphaFoldDB" id="A0A927BBG3"/>
<dbReference type="Pfam" id="PF14054">
    <property type="entry name" value="DUF4249"/>
    <property type="match status" value="1"/>
</dbReference>
<evidence type="ECO:0000313" key="1">
    <source>
        <dbReference type="EMBL" id="MBD2766948.1"/>
    </source>
</evidence>
<organism evidence="1 2">
    <name type="scientific">Hymenobacter montanus</name>
    <dbReference type="NCBI Taxonomy" id="2771359"/>
    <lineage>
        <taxon>Bacteria</taxon>
        <taxon>Pseudomonadati</taxon>
        <taxon>Bacteroidota</taxon>
        <taxon>Cytophagia</taxon>
        <taxon>Cytophagales</taxon>
        <taxon>Hymenobacteraceae</taxon>
        <taxon>Hymenobacter</taxon>
    </lineage>
</organism>
<keyword evidence="2" id="KW-1185">Reference proteome</keyword>
<evidence type="ECO:0000313" key="2">
    <source>
        <dbReference type="Proteomes" id="UP000612233"/>
    </source>
</evidence>
<dbReference type="RefSeq" id="WP_191003780.1">
    <property type="nucleotide sequence ID" value="NZ_JACXAD010000003.1"/>
</dbReference>
<dbReference type="PROSITE" id="PS51257">
    <property type="entry name" value="PROKAR_LIPOPROTEIN"/>
    <property type="match status" value="1"/>
</dbReference>
<protein>
    <submittedName>
        <fullName evidence="1">DUF4249 domain-containing protein</fullName>
    </submittedName>
</protein>
<sequence length="331" mass="36514">MNLLRLNHGFLLLLTVIGGLVTGCETSVNVPAPAHTPSVSLQYLLRNEPMVDQYSGSEGWLYVGASQGVFSLQDDLGRDDATVTIVDQTGQTIEEFQPVAPPTSPYYGLGRRGFYRPERKLRAQPGQTYTLRARVPGLEPVEGKLTMPFPTVVESASLTPLPSSTRAPGRTRARLSVTIQDNAATTDYYMATARLLDAQGNYGPFWGVDPDFTSPDNPIKVGGLQLTTSFSDDANIFPYADTDVNGQRFTFASNVLYDKDKCDRNQRCPAYMEVTISTLTQDAYRFLLSKRRYLDNKENPFTEPAPVYSNIQSGFGVFGGAHNVTYRIPLP</sequence>
<dbReference type="Proteomes" id="UP000612233">
    <property type="component" value="Unassembled WGS sequence"/>
</dbReference>
<comment type="caution">
    <text evidence="1">The sequence shown here is derived from an EMBL/GenBank/DDBJ whole genome shotgun (WGS) entry which is preliminary data.</text>
</comment>
<dbReference type="EMBL" id="JACXAD010000003">
    <property type="protein sequence ID" value="MBD2766948.1"/>
    <property type="molecule type" value="Genomic_DNA"/>
</dbReference>
<accession>A0A927BBG3</accession>
<dbReference type="InterPro" id="IPR025345">
    <property type="entry name" value="DUF4249"/>
</dbReference>
<gene>
    <name evidence="1" type="ORF">IC235_03460</name>
</gene>
<proteinExistence type="predicted"/>
<reference evidence="1" key="1">
    <citation type="submission" date="2020-09" db="EMBL/GenBank/DDBJ databases">
        <authorList>
            <person name="Kim M.K."/>
        </authorList>
    </citation>
    <scope>NUCLEOTIDE SEQUENCE</scope>
    <source>
        <strain evidence="1">BT664</strain>
    </source>
</reference>
<name>A0A927BBG3_9BACT</name>